<comment type="subcellular location">
    <subcellularLocation>
        <location evidence="2">Cytoplasm</location>
        <location evidence="2">Cell cortex</location>
    </subcellularLocation>
    <subcellularLocation>
        <location evidence="1">Cytoplasm</location>
        <location evidence="1">Cytoskeleton</location>
    </subcellularLocation>
</comment>
<comment type="similarity">
    <text evidence="3">Belongs to the actin-binding proteins ADF family. Twinfilin subfamily.</text>
</comment>
<evidence type="ECO:0000256" key="1">
    <source>
        <dbReference type="ARBA" id="ARBA00004245"/>
    </source>
</evidence>
<dbReference type="PANTHER" id="PTHR13759">
    <property type="entry name" value="TWINFILIN"/>
    <property type="match status" value="1"/>
</dbReference>
<comment type="function">
    <text evidence="9">Actin-binding protein involved in motile and morphological processes. Inhibits actin polymerization, likely by sequestering G-actin.</text>
</comment>
<dbReference type="FunFam" id="3.40.20.10:FF:000007">
    <property type="entry name" value="Twinfilin-1 isoform 1"/>
    <property type="match status" value="1"/>
</dbReference>
<protein>
    <recommendedName>
        <fullName evidence="10">Twinfilin</fullName>
    </recommendedName>
</protein>
<evidence type="ECO:0000256" key="4">
    <source>
        <dbReference type="ARBA" id="ARBA00022490"/>
    </source>
</evidence>
<dbReference type="InterPro" id="IPR028458">
    <property type="entry name" value="Twinfilin"/>
</dbReference>
<dbReference type="SMART" id="SM00102">
    <property type="entry name" value="ADF"/>
    <property type="match status" value="2"/>
</dbReference>
<dbReference type="CDD" id="cd11285">
    <property type="entry name" value="ADF_Twf-N_like"/>
    <property type="match status" value="1"/>
</dbReference>
<dbReference type="PROSITE" id="PS51263">
    <property type="entry name" value="ADF_H"/>
    <property type="match status" value="2"/>
</dbReference>
<dbReference type="GO" id="GO:0005938">
    <property type="term" value="C:cell cortex"/>
    <property type="evidence" value="ECO:0007669"/>
    <property type="project" value="UniProtKB-SubCell"/>
</dbReference>
<dbReference type="OrthoDB" id="10006997at2759"/>
<keyword evidence="4" id="KW-0963">Cytoplasm</keyword>
<evidence type="ECO:0000313" key="13">
    <source>
        <dbReference type="EMBL" id="CBY21441.1"/>
    </source>
</evidence>
<gene>
    <name evidence="13" type="ORF">GSOID_T00009208001</name>
</gene>
<evidence type="ECO:0000256" key="3">
    <source>
        <dbReference type="ARBA" id="ARBA00009557"/>
    </source>
</evidence>
<keyword evidence="14" id="KW-1185">Reference proteome</keyword>
<dbReference type="FunFam" id="3.40.20.10:FF:000042">
    <property type="entry name" value="Actin depolymerizing protein"/>
    <property type="match status" value="1"/>
</dbReference>
<comment type="subunit">
    <text evidence="8">Interacts with G-actin; ADP-actin form.</text>
</comment>
<dbReference type="Gene3D" id="3.40.20.10">
    <property type="entry name" value="Severin"/>
    <property type="match status" value="2"/>
</dbReference>
<evidence type="ECO:0000313" key="14">
    <source>
        <dbReference type="Proteomes" id="UP000001307"/>
    </source>
</evidence>
<evidence type="ECO:0000256" key="6">
    <source>
        <dbReference type="ARBA" id="ARBA00023203"/>
    </source>
</evidence>
<feature type="domain" description="ADF-H" evidence="12">
    <location>
        <begin position="1"/>
        <end position="139"/>
    </location>
</feature>
<feature type="domain" description="ADF-H" evidence="12">
    <location>
        <begin position="174"/>
        <end position="313"/>
    </location>
</feature>
<dbReference type="InParanoid" id="E4WWD7"/>
<dbReference type="GO" id="GO:0030042">
    <property type="term" value="P:actin filament depolymerization"/>
    <property type="evidence" value="ECO:0007669"/>
    <property type="project" value="TreeGrafter"/>
</dbReference>
<accession>E4WWD7</accession>
<organism evidence="13">
    <name type="scientific">Oikopleura dioica</name>
    <name type="common">Tunicate</name>
    <dbReference type="NCBI Taxonomy" id="34765"/>
    <lineage>
        <taxon>Eukaryota</taxon>
        <taxon>Metazoa</taxon>
        <taxon>Chordata</taxon>
        <taxon>Tunicata</taxon>
        <taxon>Appendicularia</taxon>
        <taxon>Copelata</taxon>
        <taxon>Oikopleuridae</taxon>
        <taxon>Oikopleura</taxon>
    </lineage>
</organism>
<sequence length="338" mass="37676">MSHRSGIEVTEDIKNDMARARKGDLRVLQIIIENESLKAGTCLAPKKKWEEDFDEQLAPLTESNPCFYAFYRLDSKSSLGYEFILFSFISETAAVRDKMIYASTLSAVKQAFGGGYISKEYTINSASDLTWKGHQEQIQLDEEDGPLTEAEKMKEEIKRLETTSVTTKKETVAGLTFPVTSEAVAALKEFAAGIVDYVRLAIDVKQEHICLEQTDIFAGSTTMFSGAVSTTSPNYHLFKFKYEHNGKAYKKDCFVYSIPSEVTVPIKEKMLYASCKASFVSALGNFIQNENLLSIEIDGPSEVSQQALISHIHPQAEVKKGFSKPAGPASRRPRTKRT</sequence>
<evidence type="ECO:0000256" key="5">
    <source>
        <dbReference type="ARBA" id="ARBA00022737"/>
    </source>
</evidence>
<dbReference type="EMBL" id="FN653017">
    <property type="protein sequence ID" value="CBY21441.1"/>
    <property type="molecule type" value="Genomic_DNA"/>
</dbReference>
<reference evidence="13" key="1">
    <citation type="journal article" date="2010" name="Science">
        <title>Plasticity of animal genome architecture unmasked by rapid evolution of a pelagic tunicate.</title>
        <authorList>
            <person name="Denoeud F."/>
            <person name="Henriet S."/>
            <person name="Mungpakdee S."/>
            <person name="Aury J.M."/>
            <person name="Da Silva C."/>
            <person name="Brinkmann H."/>
            <person name="Mikhaleva J."/>
            <person name="Olsen L.C."/>
            <person name="Jubin C."/>
            <person name="Canestro C."/>
            <person name="Bouquet J.M."/>
            <person name="Danks G."/>
            <person name="Poulain J."/>
            <person name="Campsteijn C."/>
            <person name="Adamski M."/>
            <person name="Cross I."/>
            <person name="Yadetie F."/>
            <person name="Muffato M."/>
            <person name="Louis A."/>
            <person name="Butcher S."/>
            <person name="Tsagkogeorga G."/>
            <person name="Konrad A."/>
            <person name="Singh S."/>
            <person name="Jensen M.F."/>
            <person name="Cong E.H."/>
            <person name="Eikeseth-Otteraa H."/>
            <person name="Noel B."/>
            <person name="Anthouard V."/>
            <person name="Porcel B.M."/>
            <person name="Kachouri-Lafond R."/>
            <person name="Nishino A."/>
            <person name="Ugolini M."/>
            <person name="Chourrout P."/>
            <person name="Nishida H."/>
            <person name="Aasland R."/>
            <person name="Huzurbazar S."/>
            <person name="Westhof E."/>
            <person name="Delsuc F."/>
            <person name="Lehrach H."/>
            <person name="Reinhardt R."/>
            <person name="Weissenbach J."/>
            <person name="Roy S.W."/>
            <person name="Artiguenave F."/>
            <person name="Postlethwait J.H."/>
            <person name="Manak J.R."/>
            <person name="Thompson E.M."/>
            <person name="Jaillon O."/>
            <person name="Du Pasquier L."/>
            <person name="Boudinot P."/>
            <person name="Liberles D.A."/>
            <person name="Volff J.N."/>
            <person name="Philippe H."/>
            <person name="Lenhard B."/>
            <person name="Roest Crollius H."/>
            <person name="Wincker P."/>
            <person name="Chourrout D."/>
        </authorList>
    </citation>
    <scope>NUCLEOTIDE SEQUENCE [LARGE SCALE GENOMIC DNA]</scope>
</reference>
<feature type="region of interest" description="Disordered" evidence="11">
    <location>
        <begin position="319"/>
        <end position="338"/>
    </location>
</feature>
<evidence type="ECO:0000256" key="2">
    <source>
        <dbReference type="ARBA" id="ARBA00004544"/>
    </source>
</evidence>
<dbReference type="GO" id="GO:0003785">
    <property type="term" value="F:actin monomer binding"/>
    <property type="evidence" value="ECO:0007669"/>
    <property type="project" value="TreeGrafter"/>
</dbReference>
<dbReference type="Pfam" id="PF00241">
    <property type="entry name" value="Cofilin_ADF"/>
    <property type="match status" value="2"/>
</dbReference>
<evidence type="ECO:0000259" key="12">
    <source>
        <dbReference type="PROSITE" id="PS51263"/>
    </source>
</evidence>
<dbReference type="GO" id="GO:0051016">
    <property type="term" value="P:barbed-end actin filament capping"/>
    <property type="evidence" value="ECO:0007669"/>
    <property type="project" value="TreeGrafter"/>
</dbReference>
<name>E4WWD7_OIKDI</name>
<proteinExistence type="inferred from homology"/>
<evidence type="ECO:0000256" key="7">
    <source>
        <dbReference type="ARBA" id="ARBA00023212"/>
    </source>
</evidence>
<keyword evidence="6" id="KW-0009">Actin-binding</keyword>
<evidence type="ECO:0000256" key="9">
    <source>
        <dbReference type="ARBA" id="ARBA00056419"/>
    </source>
</evidence>
<evidence type="ECO:0000256" key="11">
    <source>
        <dbReference type="SAM" id="MobiDB-lite"/>
    </source>
</evidence>
<dbReference type="GO" id="GO:0005884">
    <property type="term" value="C:actin filament"/>
    <property type="evidence" value="ECO:0007669"/>
    <property type="project" value="TreeGrafter"/>
</dbReference>
<evidence type="ECO:0000256" key="8">
    <source>
        <dbReference type="ARBA" id="ARBA00038532"/>
    </source>
</evidence>
<dbReference type="Proteomes" id="UP000001307">
    <property type="component" value="Unassembled WGS sequence"/>
</dbReference>
<dbReference type="PANTHER" id="PTHR13759:SF1">
    <property type="entry name" value="TWINFILIN"/>
    <property type="match status" value="1"/>
</dbReference>
<evidence type="ECO:0000256" key="10">
    <source>
        <dbReference type="ARBA" id="ARBA00069496"/>
    </source>
</evidence>
<dbReference type="InterPro" id="IPR002108">
    <property type="entry name" value="ADF-H"/>
</dbReference>
<dbReference type="SUPFAM" id="SSF55753">
    <property type="entry name" value="Actin depolymerizing proteins"/>
    <property type="match status" value="2"/>
</dbReference>
<keyword evidence="5" id="KW-0677">Repeat</keyword>
<keyword evidence="7" id="KW-0206">Cytoskeleton</keyword>
<dbReference type="InterPro" id="IPR029006">
    <property type="entry name" value="ADF-H/Gelsolin-like_dom_sf"/>
</dbReference>
<dbReference type="GO" id="GO:0051015">
    <property type="term" value="F:actin filament binding"/>
    <property type="evidence" value="ECO:0007669"/>
    <property type="project" value="TreeGrafter"/>
</dbReference>
<dbReference type="AlphaFoldDB" id="E4WWD7"/>